<reference evidence="1" key="1">
    <citation type="submission" date="2020-10" db="EMBL/GenBank/DDBJ databases">
        <authorList>
            <person name="Gilroy R."/>
        </authorList>
    </citation>
    <scope>NUCLEOTIDE SEQUENCE</scope>
    <source>
        <strain evidence="1">CHK183-6373</strain>
    </source>
</reference>
<accession>A0A9D1TBP5</accession>
<evidence type="ECO:0000313" key="1">
    <source>
        <dbReference type="EMBL" id="HIV26861.1"/>
    </source>
</evidence>
<protein>
    <submittedName>
        <fullName evidence="1">Uncharacterized protein</fullName>
    </submittedName>
</protein>
<dbReference type="Proteomes" id="UP000886884">
    <property type="component" value="Unassembled WGS sequence"/>
</dbReference>
<reference evidence="1" key="2">
    <citation type="journal article" date="2021" name="PeerJ">
        <title>Extensive microbial diversity within the chicken gut microbiome revealed by metagenomics and culture.</title>
        <authorList>
            <person name="Gilroy R."/>
            <person name="Ravi A."/>
            <person name="Getino M."/>
            <person name="Pursley I."/>
            <person name="Horton D.L."/>
            <person name="Alikhan N.F."/>
            <person name="Baker D."/>
            <person name="Gharbi K."/>
            <person name="Hall N."/>
            <person name="Watson M."/>
            <person name="Adriaenssens E.M."/>
            <person name="Foster-Nyarko E."/>
            <person name="Jarju S."/>
            <person name="Secka A."/>
            <person name="Antonio M."/>
            <person name="Oren A."/>
            <person name="Chaudhuri R.R."/>
            <person name="La Ragione R."/>
            <person name="Hildebrand F."/>
            <person name="Pallen M.J."/>
        </authorList>
    </citation>
    <scope>NUCLEOTIDE SEQUENCE</scope>
    <source>
        <strain evidence="1">CHK183-6373</strain>
    </source>
</reference>
<organism evidence="1 2">
    <name type="scientific">Candidatus Ornithocaccomicrobium faecavium</name>
    <dbReference type="NCBI Taxonomy" id="2840890"/>
    <lineage>
        <taxon>Bacteria</taxon>
        <taxon>Bacillati</taxon>
        <taxon>Bacillota</taxon>
        <taxon>Clostridia</taxon>
        <taxon>Candidatus Ornithocaccomicrobium</taxon>
    </lineage>
</organism>
<evidence type="ECO:0000313" key="2">
    <source>
        <dbReference type="Proteomes" id="UP000886884"/>
    </source>
</evidence>
<proteinExistence type="predicted"/>
<name>A0A9D1TBP5_9FIRM</name>
<dbReference type="AlphaFoldDB" id="A0A9D1TBP5"/>
<gene>
    <name evidence="1" type="ORF">IAA64_02745</name>
</gene>
<sequence>MENDRMVNSAATSVYTPDITNGNGDTILPTVPIQGYEGFIRPADDARAKALGDACAREIAGKILADFEKTEAYCRRNGGKPDQMVHVSTFVILDGMVYMTYYANTGTDQEDPTQQAARLAFCPLDNPEDMTILELQKVGDVLDGREITHVYDTILMYKGGDELYLMWTASPQDNYHRLYRTFSLSRKTLGPIRVNRFRVGDVVNDFSISGMKAALSYYRIPFKAMWSDIGIMQKLSTRMEAGETWYYSGAYSGNFNCIIKSRDLITWEYVAAPDFPNNSRWENATYVVGDRCYYFVRQQECEQGFLTYYDLCQKTWATPFLIADAQSRSDFVLYDGELYLIHAPVDRDGFGIVRVDQEALCNSTPLLVVDMKDSCFYPYVRLYGDTAYISYTVARKHIRLARFQFAEYLSK</sequence>
<dbReference type="EMBL" id="DVOT01000051">
    <property type="protein sequence ID" value="HIV26861.1"/>
    <property type="molecule type" value="Genomic_DNA"/>
</dbReference>
<comment type="caution">
    <text evidence="1">The sequence shown here is derived from an EMBL/GenBank/DDBJ whole genome shotgun (WGS) entry which is preliminary data.</text>
</comment>